<evidence type="ECO:0000256" key="4">
    <source>
        <dbReference type="ARBA" id="ARBA00022519"/>
    </source>
</evidence>
<dbReference type="InterPro" id="IPR055348">
    <property type="entry name" value="DctQ"/>
</dbReference>
<keyword evidence="3" id="KW-1003">Cell membrane</keyword>
<dbReference type="EMBL" id="CP019630">
    <property type="protein sequence ID" value="AQQ05634.1"/>
    <property type="molecule type" value="Genomic_DNA"/>
</dbReference>
<sequence>MSPISKKAWPALVDRATLALAALAGLFLLFLVGLVFVAVLLRYVAQSPILGINEIVQLVAVAIVMLALPWCTDRNGHVRADVFDRAIGRAGRFSGDLFSRCFSTFVLSVLVYRSWLKLLDAREFEDVTNMLSLPIWPFYGMMVAGMGLCVFVLVLQIAVILMTGEEMK</sequence>
<organism evidence="11 12">
    <name type="scientific">Roseibium algicola</name>
    <dbReference type="NCBI Taxonomy" id="2857014"/>
    <lineage>
        <taxon>Bacteria</taxon>
        <taxon>Pseudomonadati</taxon>
        <taxon>Pseudomonadota</taxon>
        <taxon>Alphaproteobacteria</taxon>
        <taxon>Hyphomicrobiales</taxon>
        <taxon>Stappiaceae</taxon>
        <taxon>Roseibium</taxon>
    </lineage>
</organism>
<comment type="subcellular location">
    <subcellularLocation>
        <location evidence="1 9">Cell inner membrane</location>
        <topology evidence="1 9">Multi-pass membrane protein</topology>
    </subcellularLocation>
</comment>
<evidence type="ECO:0000259" key="10">
    <source>
        <dbReference type="Pfam" id="PF04290"/>
    </source>
</evidence>
<dbReference type="Pfam" id="PF04290">
    <property type="entry name" value="DctQ"/>
    <property type="match status" value="1"/>
</dbReference>
<dbReference type="RefSeq" id="WP_077292238.1">
    <property type="nucleotide sequence ID" value="NZ_CP019630.1"/>
</dbReference>
<evidence type="ECO:0000313" key="11">
    <source>
        <dbReference type="EMBL" id="AQQ05634.1"/>
    </source>
</evidence>
<keyword evidence="5 9" id="KW-0812">Transmembrane</keyword>
<feature type="transmembrane region" description="Helical" evidence="9">
    <location>
        <begin position="55"/>
        <end position="72"/>
    </location>
</feature>
<protein>
    <recommendedName>
        <fullName evidence="9">TRAP transporter small permease protein</fullName>
    </recommendedName>
</protein>
<comment type="caution">
    <text evidence="9">Lacks conserved residue(s) required for the propagation of feature annotation.</text>
</comment>
<keyword evidence="2 9" id="KW-0813">Transport</keyword>
<keyword evidence="7 9" id="KW-0472">Membrane</keyword>
<evidence type="ECO:0000256" key="8">
    <source>
        <dbReference type="ARBA" id="ARBA00038436"/>
    </source>
</evidence>
<feature type="transmembrane region" description="Helical" evidence="9">
    <location>
        <begin position="20"/>
        <end position="43"/>
    </location>
</feature>
<evidence type="ECO:0000256" key="6">
    <source>
        <dbReference type="ARBA" id="ARBA00022989"/>
    </source>
</evidence>
<keyword evidence="6 9" id="KW-1133">Transmembrane helix</keyword>
<comment type="subunit">
    <text evidence="9">The complex comprises the extracytoplasmic solute receptor protein and the two transmembrane proteins.</text>
</comment>
<dbReference type="InterPro" id="IPR007387">
    <property type="entry name" value="TRAP_DctQ"/>
</dbReference>
<evidence type="ECO:0000256" key="7">
    <source>
        <dbReference type="ARBA" id="ARBA00023136"/>
    </source>
</evidence>
<reference evidence="11 12" key="1">
    <citation type="submission" date="2017-02" db="EMBL/GenBank/DDBJ databases">
        <authorList>
            <person name="Jeong S."/>
        </authorList>
    </citation>
    <scope>NUCLEOTIDE SEQUENCE [LARGE SCALE GENOMIC DNA]</scope>
    <source>
        <strain evidence="11 12">RMAR6-6</strain>
    </source>
</reference>
<dbReference type="PANTHER" id="PTHR35011">
    <property type="entry name" value="2,3-DIKETO-L-GULONATE TRAP TRANSPORTER SMALL PERMEASE PROTEIN YIAM"/>
    <property type="match status" value="1"/>
</dbReference>
<proteinExistence type="inferred from homology"/>
<gene>
    <name evidence="11" type="ORF">B0E33_20385</name>
</gene>
<keyword evidence="12" id="KW-1185">Reference proteome</keyword>
<feature type="domain" description="Tripartite ATP-independent periplasmic transporters DctQ component" evidence="10">
    <location>
        <begin position="31"/>
        <end position="158"/>
    </location>
</feature>
<evidence type="ECO:0000256" key="1">
    <source>
        <dbReference type="ARBA" id="ARBA00004429"/>
    </source>
</evidence>
<evidence type="ECO:0000256" key="3">
    <source>
        <dbReference type="ARBA" id="ARBA00022475"/>
    </source>
</evidence>
<evidence type="ECO:0000256" key="5">
    <source>
        <dbReference type="ARBA" id="ARBA00022692"/>
    </source>
</evidence>
<name>A0ABM6I5E9_9HYPH</name>
<dbReference type="Proteomes" id="UP000188174">
    <property type="component" value="Chromosome"/>
</dbReference>
<comment type="function">
    <text evidence="9">Part of the tripartite ATP-independent periplasmic (TRAP) transport system.</text>
</comment>
<accession>A0ABM6I5E9</accession>
<comment type="similarity">
    <text evidence="8 9">Belongs to the TRAP transporter small permease family.</text>
</comment>
<keyword evidence="4 9" id="KW-0997">Cell inner membrane</keyword>
<evidence type="ECO:0000256" key="2">
    <source>
        <dbReference type="ARBA" id="ARBA00022448"/>
    </source>
</evidence>
<dbReference type="PANTHER" id="PTHR35011:SF10">
    <property type="entry name" value="TRAP TRANSPORTER SMALL PERMEASE PROTEIN"/>
    <property type="match status" value="1"/>
</dbReference>
<evidence type="ECO:0000313" key="12">
    <source>
        <dbReference type="Proteomes" id="UP000188174"/>
    </source>
</evidence>
<feature type="transmembrane region" description="Helical" evidence="9">
    <location>
        <begin position="135"/>
        <end position="162"/>
    </location>
</feature>
<evidence type="ECO:0000256" key="9">
    <source>
        <dbReference type="RuleBase" id="RU369079"/>
    </source>
</evidence>